<reference evidence="2 3" key="1">
    <citation type="journal article" date="2013" name="Antonie Van Leeuwenhoek">
        <title>Sphingomonas ginsenosidivorax sp. nov., with the ability to transform ginsenosides.</title>
        <authorList>
            <person name="Jin X.F."/>
            <person name="Kim J.K."/>
            <person name="Liu Q.M."/>
            <person name="Kang M.S."/>
            <person name="He D."/>
            <person name="Jin F.X."/>
            <person name="Kim S.C."/>
            <person name="Im W.T."/>
        </authorList>
    </citation>
    <scope>NUCLEOTIDE SEQUENCE [LARGE SCALE GENOMIC DNA]</scope>
    <source>
        <strain evidence="2 3">KHI67</strain>
    </source>
</reference>
<feature type="signal peptide" evidence="1">
    <location>
        <begin position="1"/>
        <end position="21"/>
    </location>
</feature>
<dbReference type="SUPFAM" id="SSF53335">
    <property type="entry name" value="S-adenosyl-L-methionine-dependent methyltransferases"/>
    <property type="match status" value="1"/>
</dbReference>
<dbReference type="AlphaFoldDB" id="A0A5C6UHF3"/>
<comment type="caution">
    <text evidence="2">The sequence shown here is derived from an EMBL/GenBank/DDBJ whole genome shotgun (WGS) entry which is preliminary data.</text>
</comment>
<gene>
    <name evidence="2" type="ORF">FSB78_14995</name>
</gene>
<keyword evidence="2" id="KW-0489">Methyltransferase</keyword>
<keyword evidence="1" id="KW-0732">Signal</keyword>
<dbReference type="GO" id="GO:0032259">
    <property type="term" value="P:methylation"/>
    <property type="evidence" value="ECO:0007669"/>
    <property type="project" value="UniProtKB-KW"/>
</dbReference>
<dbReference type="OrthoDB" id="9342567at2"/>
<dbReference type="Gene3D" id="3.40.50.150">
    <property type="entry name" value="Vaccinia Virus protein VP39"/>
    <property type="match status" value="1"/>
</dbReference>
<dbReference type="InterPro" id="IPR016980">
    <property type="entry name" value="S-AdoMet-dep_MeTrfase_Alr7345"/>
</dbReference>
<evidence type="ECO:0000313" key="3">
    <source>
        <dbReference type="Proteomes" id="UP000321250"/>
    </source>
</evidence>
<name>A0A5C6UHF3_9SPHN</name>
<organism evidence="2 3">
    <name type="scientific">Sphingomonas ginsenosidivorax</name>
    <dbReference type="NCBI Taxonomy" id="862135"/>
    <lineage>
        <taxon>Bacteria</taxon>
        <taxon>Pseudomonadati</taxon>
        <taxon>Pseudomonadota</taxon>
        <taxon>Alphaproteobacteria</taxon>
        <taxon>Sphingomonadales</taxon>
        <taxon>Sphingomonadaceae</taxon>
        <taxon>Sphingomonas</taxon>
    </lineage>
</organism>
<proteinExistence type="predicted"/>
<keyword evidence="2" id="KW-0808">Transferase</keyword>
<dbReference type="RefSeq" id="WP_147083386.1">
    <property type="nucleotide sequence ID" value="NZ_VOQR01000001.1"/>
</dbReference>
<dbReference type="PIRSF" id="PIRSF031679">
    <property type="entry name" value="Mtase_Alr7345_prd"/>
    <property type="match status" value="1"/>
</dbReference>
<sequence length="246" mass="26270">MKALSSLIAVALVATGGMASAQTASPAVTKALAAPARADAQGDDAKRKAAEVLAFSGVKPGDTVVDFLPGAKYYWTRIFSGIVGPKGHVDAMWPAAMSERAIKTMPAFNAIMTKNMRFVATSTNLPASTRPVDLFWTVQNYHDLANKGAGEPALRAFDAAVFRMLKKGGTYVVIDHADAAGTGLAGTETRHRIDPAMVRSQVEAAGFRFVGQTRVLSNPSDDHSKPVFDPAIRGKTDQFVYKFRKP</sequence>
<keyword evidence="3" id="KW-1185">Reference proteome</keyword>
<dbReference type="EMBL" id="VOQR01000001">
    <property type="protein sequence ID" value="TXC72109.1"/>
    <property type="molecule type" value="Genomic_DNA"/>
</dbReference>
<dbReference type="Proteomes" id="UP000321250">
    <property type="component" value="Unassembled WGS sequence"/>
</dbReference>
<dbReference type="InterPro" id="IPR029063">
    <property type="entry name" value="SAM-dependent_MTases_sf"/>
</dbReference>
<feature type="chain" id="PRO_5022876348" evidence="1">
    <location>
        <begin position="22"/>
        <end position="246"/>
    </location>
</feature>
<accession>A0A5C6UHF3</accession>
<protein>
    <submittedName>
        <fullName evidence="2">Class I SAM-dependent methyltransferase</fullName>
    </submittedName>
</protein>
<dbReference type="GO" id="GO:0008168">
    <property type="term" value="F:methyltransferase activity"/>
    <property type="evidence" value="ECO:0007669"/>
    <property type="project" value="UniProtKB-KW"/>
</dbReference>
<evidence type="ECO:0000256" key="1">
    <source>
        <dbReference type="SAM" id="SignalP"/>
    </source>
</evidence>
<evidence type="ECO:0000313" key="2">
    <source>
        <dbReference type="EMBL" id="TXC72109.1"/>
    </source>
</evidence>